<dbReference type="AlphaFoldDB" id="A0A917R4Q7"/>
<dbReference type="RefSeq" id="WP_058856484.1">
    <property type="nucleotide sequence ID" value="NZ_BMMH01000001.1"/>
</dbReference>
<comment type="caution">
    <text evidence="1">The sequence shown here is derived from an EMBL/GenBank/DDBJ whole genome shotgun (WGS) entry which is preliminary data.</text>
</comment>
<evidence type="ECO:0000313" key="2">
    <source>
        <dbReference type="Proteomes" id="UP000638263"/>
    </source>
</evidence>
<reference evidence="1" key="2">
    <citation type="submission" date="2020-09" db="EMBL/GenBank/DDBJ databases">
        <authorList>
            <person name="Sun Q."/>
            <person name="Zhou Y."/>
        </authorList>
    </citation>
    <scope>NUCLEOTIDE SEQUENCE</scope>
    <source>
        <strain evidence="1">CGMCC 4.3508</strain>
    </source>
</reference>
<evidence type="ECO:0000313" key="1">
    <source>
        <dbReference type="EMBL" id="GGK90609.1"/>
    </source>
</evidence>
<accession>A0A917R4Q7</accession>
<reference evidence="1" key="1">
    <citation type="journal article" date="2014" name="Int. J. Syst. Evol. Microbiol.">
        <title>Complete genome sequence of Corynebacterium casei LMG S-19264T (=DSM 44701T), isolated from a smear-ripened cheese.</title>
        <authorList>
            <consortium name="US DOE Joint Genome Institute (JGI-PGF)"/>
            <person name="Walter F."/>
            <person name="Albersmeier A."/>
            <person name="Kalinowski J."/>
            <person name="Ruckert C."/>
        </authorList>
    </citation>
    <scope>NUCLEOTIDE SEQUENCE</scope>
    <source>
        <strain evidence="1">CGMCC 4.3508</strain>
    </source>
</reference>
<organism evidence="1 2">
    <name type="scientific">Nocardia jinanensis</name>
    <dbReference type="NCBI Taxonomy" id="382504"/>
    <lineage>
        <taxon>Bacteria</taxon>
        <taxon>Bacillati</taxon>
        <taxon>Actinomycetota</taxon>
        <taxon>Actinomycetes</taxon>
        <taxon>Mycobacteriales</taxon>
        <taxon>Nocardiaceae</taxon>
        <taxon>Nocardia</taxon>
    </lineage>
</organism>
<sequence>MSDTSERDTDVMWMRDDLRHACRLLGLDDRHGAWIACEFAPWAVGYLACRVNRALRLQEIEAA</sequence>
<protein>
    <submittedName>
        <fullName evidence="1">Uncharacterized protein</fullName>
    </submittedName>
</protein>
<keyword evidence="2" id="KW-1185">Reference proteome</keyword>
<dbReference type="Proteomes" id="UP000638263">
    <property type="component" value="Unassembled WGS sequence"/>
</dbReference>
<name>A0A917R4Q7_9NOCA</name>
<gene>
    <name evidence="1" type="ORF">GCM10011588_01090</name>
</gene>
<dbReference type="EMBL" id="BMMH01000001">
    <property type="protein sequence ID" value="GGK90609.1"/>
    <property type="molecule type" value="Genomic_DNA"/>
</dbReference>
<proteinExistence type="predicted"/>